<dbReference type="SUPFAM" id="SSF52540">
    <property type="entry name" value="P-loop containing nucleoside triphosphate hydrolases"/>
    <property type="match status" value="1"/>
</dbReference>
<dbReference type="EC" id="5.6.2.4" evidence="11"/>
<evidence type="ECO:0000256" key="8">
    <source>
        <dbReference type="ARBA" id="ARBA00023235"/>
    </source>
</evidence>
<evidence type="ECO:0000256" key="10">
    <source>
        <dbReference type="ARBA" id="ARBA00034617"/>
    </source>
</evidence>
<evidence type="ECO:0000313" key="14">
    <source>
        <dbReference type="EMBL" id="KAF2794744.1"/>
    </source>
</evidence>
<feature type="domain" description="Helicase ATP-binding" evidence="12">
    <location>
        <begin position="32"/>
        <end position="206"/>
    </location>
</feature>
<dbReference type="OrthoDB" id="10261556at2759"/>
<proteinExistence type="inferred from homology"/>
<protein>
    <recommendedName>
        <fullName evidence="11">ATP-dependent DNA helicase</fullName>
        <ecNumber evidence="11">5.6.2.4</ecNumber>
    </recommendedName>
</protein>
<dbReference type="AlphaFoldDB" id="A0A6A6XF40"/>
<accession>A0A6A6XF40</accession>
<dbReference type="PROSITE" id="PS51192">
    <property type="entry name" value="HELICASE_ATP_BIND_1"/>
    <property type="match status" value="1"/>
</dbReference>
<evidence type="ECO:0000256" key="1">
    <source>
        <dbReference type="ARBA" id="ARBA00004123"/>
    </source>
</evidence>
<keyword evidence="7" id="KW-0238">DNA-binding</keyword>
<reference evidence="14" key="1">
    <citation type="journal article" date="2020" name="Stud. Mycol.">
        <title>101 Dothideomycetes genomes: a test case for predicting lifestyles and emergence of pathogens.</title>
        <authorList>
            <person name="Haridas S."/>
            <person name="Albert R."/>
            <person name="Binder M."/>
            <person name="Bloem J."/>
            <person name="Labutti K."/>
            <person name="Salamov A."/>
            <person name="Andreopoulos B."/>
            <person name="Baker S."/>
            <person name="Barry K."/>
            <person name="Bills G."/>
            <person name="Bluhm B."/>
            <person name="Cannon C."/>
            <person name="Castanera R."/>
            <person name="Culley D."/>
            <person name="Daum C."/>
            <person name="Ezra D."/>
            <person name="Gonzalez J."/>
            <person name="Henrissat B."/>
            <person name="Kuo A."/>
            <person name="Liang C."/>
            <person name="Lipzen A."/>
            <person name="Lutzoni F."/>
            <person name="Magnuson J."/>
            <person name="Mondo S."/>
            <person name="Nolan M."/>
            <person name="Ohm R."/>
            <person name="Pangilinan J."/>
            <person name="Park H.-J."/>
            <person name="Ramirez L."/>
            <person name="Alfaro M."/>
            <person name="Sun H."/>
            <person name="Tritt A."/>
            <person name="Yoshinaga Y."/>
            <person name="Zwiers L.-H."/>
            <person name="Turgeon B."/>
            <person name="Goodwin S."/>
            <person name="Spatafora J."/>
            <person name="Crous P."/>
            <person name="Grigoriev I."/>
        </authorList>
    </citation>
    <scope>NUCLEOTIDE SEQUENCE</scope>
    <source>
        <strain evidence="14">CBS 109.77</strain>
    </source>
</reference>
<dbReference type="FunFam" id="3.40.50.300:FF:001834">
    <property type="entry name" value="ATP-dependent DNA helicase"/>
    <property type="match status" value="1"/>
</dbReference>
<dbReference type="GO" id="GO:0000724">
    <property type="term" value="P:double-strand break repair via homologous recombination"/>
    <property type="evidence" value="ECO:0007669"/>
    <property type="project" value="TreeGrafter"/>
</dbReference>
<keyword evidence="15" id="KW-1185">Reference proteome</keyword>
<dbReference type="PROSITE" id="PS51194">
    <property type="entry name" value="HELICASE_CTER"/>
    <property type="match status" value="1"/>
</dbReference>
<dbReference type="GO" id="GO:0016787">
    <property type="term" value="F:hydrolase activity"/>
    <property type="evidence" value="ECO:0007669"/>
    <property type="project" value="UniProtKB-KW"/>
</dbReference>
<dbReference type="GO" id="GO:0005634">
    <property type="term" value="C:nucleus"/>
    <property type="evidence" value="ECO:0007669"/>
    <property type="project" value="UniProtKB-SubCell"/>
</dbReference>
<keyword evidence="4 11" id="KW-0378">Hydrolase</keyword>
<dbReference type="GO" id="GO:0003677">
    <property type="term" value="F:DNA binding"/>
    <property type="evidence" value="ECO:0007669"/>
    <property type="project" value="UniProtKB-KW"/>
</dbReference>
<name>A0A6A6XF40_9PLEO</name>
<keyword evidence="6 11" id="KW-0067">ATP-binding</keyword>
<comment type="subcellular location">
    <subcellularLocation>
        <location evidence="1 11">Nucleus</location>
    </subcellularLocation>
</comment>
<dbReference type="InterPro" id="IPR014001">
    <property type="entry name" value="Helicase_ATP-bd"/>
</dbReference>
<evidence type="ECO:0000256" key="5">
    <source>
        <dbReference type="ARBA" id="ARBA00022806"/>
    </source>
</evidence>
<evidence type="ECO:0000259" key="12">
    <source>
        <dbReference type="PROSITE" id="PS51192"/>
    </source>
</evidence>
<evidence type="ECO:0000256" key="6">
    <source>
        <dbReference type="ARBA" id="ARBA00022840"/>
    </source>
</evidence>
<evidence type="ECO:0000256" key="9">
    <source>
        <dbReference type="ARBA" id="ARBA00023242"/>
    </source>
</evidence>
<dbReference type="InterPro" id="IPR027417">
    <property type="entry name" value="P-loop_NTPase"/>
</dbReference>
<dbReference type="GO" id="GO:0043138">
    <property type="term" value="F:3'-5' DNA helicase activity"/>
    <property type="evidence" value="ECO:0007669"/>
    <property type="project" value="UniProtKB-EC"/>
</dbReference>
<dbReference type="PANTHER" id="PTHR13710:SF153">
    <property type="entry name" value="RECQ-LIKE DNA HELICASE BLM"/>
    <property type="match status" value="1"/>
</dbReference>
<comment type="catalytic activity">
    <reaction evidence="11">
        <text>ATP + H2O = ADP + phosphate + H(+)</text>
        <dbReference type="Rhea" id="RHEA:13065"/>
        <dbReference type="ChEBI" id="CHEBI:15377"/>
        <dbReference type="ChEBI" id="CHEBI:15378"/>
        <dbReference type="ChEBI" id="CHEBI:30616"/>
        <dbReference type="ChEBI" id="CHEBI:43474"/>
        <dbReference type="ChEBI" id="CHEBI:456216"/>
    </reaction>
</comment>
<keyword evidence="5 11" id="KW-0347">Helicase</keyword>
<evidence type="ECO:0000256" key="7">
    <source>
        <dbReference type="ARBA" id="ARBA00023125"/>
    </source>
</evidence>
<evidence type="ECO:0000313" key="15">
    <source>
        <dbReference type="Proteomes" id="UP000799757"/>
    </source>
</evidence>
<dbReference type="Pfam" id="PF00271">
    <property type="entry name" value="Helicase_C"/>
    <property type="match status" value="1"/>
</dbReference>
<dbReference type="Gene3D" id="3.40.50.300">
    <property type="entry name" value="P-loop containing nucleotide triphosphate hydrolases"/>
    <property type="match status" value="2"/>
</dbReference>
<dbReference type="InterPro" id="IPR001650">
    <property type="entry name" value="Helicase_C-like"/>
</dbReference>
<evidence type="ECO:0000256" key="2">
    <source>
        <dbReference type="ARBA" id="ARBA00005446"/>
    </source>
</evidence>
<keyword evidence="9 11" id="KW-0539">Nucleus</keyword>
<dbReference type="InterPro" id="IPR011545">
    <property type="entry name" value="DEAD/DEAH_box_helicase_dom"/>
</dbReference>
<gene>
    <name evidence="14" type="ORF">K505DRAFT_22973</name>
</gene>
<dbReference type="GO" id="GO:0005694">
    <property type="term" value="C:chromosome"/>
    <property type="evidence" value="ECO:0007669"/>
    <property type="project" value="TreeGrafter"/>
</dbReference>
<evidence type="ECO:0000256" key="4">
    <source>
        <dbReference type="ARBA" id="ARBA00022801"/>
    </source>
</evidence>
<evidence type="ECO:0000256" key="11">
    <source>
        <dbReference type="RuleBase" id="RU364117"/>
    </source>
</evidence>
<dbReference type="EMBL" id="MU001881">
    <property type="protein sequence ID" value="KAF2794744.1"/>
    <property type="molecule type" value="Genomic_DNA"/>
</dbReference>
<dbReference type="Pfam" id="PF00270">
    <property type="entry name" value="DEAD"/>
    <property type="match status" value="1"/>
</dbReference>
<dbReference type="GO" id="GO:0005737">
    <property type="term" value="C:cytoplasm"/>
    <property type="evidence" value="ECO:0007669"/>
    <property type="project" value="TreeGrafter"/>
</dbReference>
<keyword evidence="8" id="KW-0413">Isomerase</keyword>
<evidence type="ECO:0000256" key="3">
    <source>
        <dbReference type="ARBA" id="ARBA00022741"/>
    </source>
</evidence>
<dbReference type="Pfam" id="PF16124">
    <property type="entry name" value="RecQ_Zn_bind"/>
    <property type="match status" value="1"/>
</dbReference>
<dbReference type="CDD" id="cd17920">
    <property type="entry name" value="DEXHc_RecQ"/>
    <property type="match status" value="1"/>
</dbReference>
<keyword evidence="3 11" id="KW-0547">Nucleotide-binding</keyword>
<dbReference type="GO" id="GO:0009378">
    <property type="term" value="F:four-way junction helicase activity"/>
    <property type="evidence" value="ECO:0007669"/>
    <property type="project" value="TreeGrafter"/>
</dbReference>
<dbReference type="NCBIfam" id="TIGR00614">
    <property type="entry name" value="recQ_fam"/>
    <property type="match status" value="1"/>
</dbReference>
<organism evidence="14 15">
    <name type="scientific">Melanomma pulvis-pyrius CBS 109.77</name>
    <dbReference type="NCBI Taxonomy" id="1314802"/>
    <lineage>
        <taxon>Eukaryota</taxon>
        <taxon>Fungi</taxon>
        <taxon>Dikarya</taxon>
        <taxon>Ascomycota</taxon>
        <taxon>Pezizomycotina</taxon>
        <taxon>Dothideomycetes</taxon>
        <taxon>Pleosporomycetidae</taxon>
        <taxon>Pleosporales</taxon>
        <taxon>Melanommataceae</taxon>
        <taxon>Melanomma</taxon>
    </lineage>
</organism>
<comment type="catalytic activity">
    <reaction evidence="10 11">
        <text>Couples ATP hydrolysis with the unwinding of duplex DNA by translocating in the 3'-5' direction.</text>
        <dbReference type="EC" id="5.6.2.4"/>
    </reaction>
</comment>
<dbReference type="InterPro" id="IPR032284">
    <property type="entry name" value="RecQ_Zn-bd"/>
</dbReference>
<evidence type="ECO:0000259" key="13">
    <source>
        <dbReference type="PROSITE" id="PS51194"/>
    </source>
</evidence>
<dbReference type="Proteomes" id="UP000799757">
    <property type="component" value="Unassembled WGS sequence"/>
</dbReference>
<dbReference type="InterPro" id="IPR004589">
    <property type="entry name" value="DNA_helicase_ATP-dep_RecQ"/>
</dbReference>
<dbReference type="SMART" id="SM00490">
    <property type="entry name" value="HELICc"/>
    <property type="match status" value="1"/>
</dbReference>
<sequence>MPGRRKTHYDIDFTLRRVFGKRLFRPLQREVIIATLEGEDVFLQAATSFGKSLCYQLPAIVDFGITIVISPLLALMNNQVANMRKANIRVETINSTTTPSAKKSIMEDLKCGHPLTRLLYVTPEYCQLDHFRNILRIIYSQRELARIAIDEAHCVSEWGHDFRPSFQQLSFFKTEFPDVPIICLTATATARVRDDIINTLTLDQSKLKMFRMTTSRPNLHYEVRFKSDEEDHYPNFLEWIKAAHARRAGNAERASQLANQNQRADNVPGIIYTLFRKDCESLAARLRADGIGAKPYHAGLPHTERADALSGWVDNKQGYDVIVATTAFGMGIDKENVRFVVHWQIPKSFEGFYQEAGRAGRDGKASACILYYGREDRDRAAGMMARDHARQPTKGAGVAAQQQQIMHRAKSLQALVEYCENTERCRHKLIAKYFGDEEVPPCDYACDWCKEGQGRRGMDGWDLGTRKQKGLASEEWCSTQREQGRYAVDEYE</sequence>
<dbReference type="GO" id="GO:0005524">
    <property type="term" value="F:ATP binding"/>
    <property type="evidence" value="ECO:0007669"/>
    <property type="project" value="UniProtKB-KW"/>
</dbReference>
<feature type="domain" description="Helicase C-terminal" evidence="13">
    <location>
        <begin position="259"/>
        <end position="406"/>
    </location>
</feature>
<comment type="similarity">
    <text evidence="2 11">Belongs to the helicase family. RecQ subfamily.</text>
</comment>
<dbReference type="PANTHER" id="PTHR13710">
    <property type="entry name" value="DNA HELICASE RECQ FAMILY MEMBER"/>
    <property type="match status" value="1"/>
</dbReference>
<dbReference type="SMART" id="SM00487">
    <property type="entry name" value="DEXDc"/>
    <property type="match status" value="1"/>
</dbReference>